<name>A0AAD4R8F2_9BILA</name>
<evidence type="ECO:0000313" key="3">
    <source>
        <dbReference type="Proteomes" id="UP001201812"/>
    </source>
</evidence>
<keyword evidence="3" id="KW-1185">Reference proteome</keyword>
<organism evidence="2 3">
    <name type="scientific">Ditylenchus destructor</name>
    <dbReference type="NCBI Taxonomy" id="166010"/>
    <lineage>
        <taxon>Eukaryota</taxon>
        <taxon>Metazoa</taxon>
        <taxon>Ecdysozoa</taxon>
        <taxon>Nematoda</taxon>
        <taxon>Chromadorea</taxon>
        <taxon>Rhabditida</taxon>
        <taxon>Tylenchina</taxon>
        <taxon>Tylenchomorpha</taxon>
        <taxon>Sphaerularioidea</taxon>
        <taxon>Anguinidae</taxon>
        <taxon>Anguininae</taxon>
        <taxon>Ditylenchus</taxon>
    </lineage>
</organism>
<dbReference type="AlphaFoldDB" id="A0AAD4R8F2"/>
<proteinExistence type="predicted"/>
<dbReference type="EMBL" id="JAKKPZ010000009">
    <property type="protein sequence ID" value="KAI1717210.1"/>
    <property type="molecule type" value="Genomic_DNA"/>
</dbReference>
<evidence type="ECO:0000313" key="2">
    <source>
        <dbReference type="EMBL" id="KAI1717210.1"/>
    </source>
</evidence>
<protein>
    <submittedName>
        <fullName evidence="2">Uncharacterized protein</fullName>
    </submittedName>
</protein>
<gene>
    <name evidence="2" type="ORF">DdX_06944</name>
</gene>
<comment type="caution">
    <text evidence="2">The sequence shown here is derived from an EMBL/GenBank/DDBJ whole genome shotgun (WGS) entry which is preliminary data.</text>
</comment>
<keyword evidence="1" id="KW-0812">Transmembrane</keyword>
<keyword evidence="1" id="KW-0472">Membrane</keyword>
<accession>A0AAD4R8F2</accession>
<keyword evidence="1" id="KW-1133">Transmembrane helix</keyword>
<dbReference type="Proteomes" id="UP001201812">
    <property type="component" value="Unassembled WGS sequence"/>
</dbReference>
<evidence type="ECO:0000256" key="1">
    <source>
        <dbReference type="SAM" id="Phobius"/>
    </source>
</evidence>
<reference evidence="2" key="1">
    <citation type="submission" date="2022-01" db="EMBL/GenBank/DDBJ databases">
        <title>Genome Sequence Resource for Two Populations of Ditylenchus destructor, the Migratory Endoparasitic Phytonematode.</title>
        <authorList>
            <person name="Zhang H."/>
            <person name="Lin R."/>
            <person name="Xie B."/>
        </authorList>
    </citation>
    <scope>NUCLEOTIDE SEQUENCE</scope>
    <source>
        <strain evidence="2">BazhouSP</strain>
    </source>
</reference>
<feature type="transmembrane region" description="Helical" evidence="1">
    <location>
        <begin position="48"/>
        <end position="71"/>
    </location>
</feature>
<sequence>MGLLRVVTVGEVGRHNPEPASGQRFSRAIFSLSELLAFVFSKLRQSTMGAAVILLLVVAIAAGAAYHLGYLDVYIEQAKQKINEAQQKQQ</sequence>